<dbReference type="EMBL" id="CP003282">
    <property type="protein sequence ID" value="AFG37054.1"/>
    <property type="molecule type" value="Genomic_DNA"/>
</dbReference>
<evidence type="ECO:0000256" key="6">
    <source>
        <dbReference type="RuleBase" id="RU003512"/>
    </source>
</evidence>
<organism evidence="9 10">
    <name type="scientific">Spirochaeta africana (strain ATCC 700263 / DSM 8902 / Z-7692)</name>
    <dbReference type="NCBI Taxonomy" id="889378"/>
    <lineage>
        <taxon>Bacteria</taxon>
        <taxon>Pseudomonadati</taxon>
        <taxon>Spirochaetota</taxon>
        <taxon>Spirochaetia</taxon>
        <taxon>Spirochaetales</taxon>
        <taxon>Spirochaetaceae</taxon>
        <taxon>Spirochaeta</taxon>
    </lineage>
</organism>
<dbReference type="InterPro" id="IPR006129">
    <property type="entry name" value="AdhesinB"/>
</dbReference>
<sequence>MKLRASISIVCVLLIVGAVAGCTEDNHTAASGSPIVVTTFTVLQDLTRMVTGDVLDVRTITPVGGEVHEWELIPSNFVDIEQAALVLYNGLDLEEWMGQVRSTVTAGTPVVPVADRSGFATLPIRIGELTGNPDPHVWMNPEGAIAYLDVILKAVSDLVPEHADRFAQNAAQAQQEIRQAAGELQGLIDTIPSEQRTLVTSEAAFLYFADAFGLEHDAIWGSNDEEEGTPRQIARVVDLIRDRTIPVAFYESTISNRHVRSVAEDTGIRVAGPLYVDSLGVAGSEAESYIGMLRHNVELIVRELR</sequence>
<evidence type="ECO:0000313" key="9">
    <source>
        <dbReference type="EMBL" id="AFG37054.1"/>
    </source>
</evidence>
<dbReference type="OrthoDB" id="9793396at2"/>
<evidence type="ECO:0000256" key="1">
    <source>
        <dbReference type="ARBA" id="ARBA00004196"/>
    </source>
</evidence>
<reference evidence="10" key="1">
    <citation type="journal article" date="2013" name="Stand. Genomic Sci.">
        <title>Complete genome sequence of the halophilic bacterium Spirochaeta africana type strain (Z-7692(T)) from the alkaline Lake Magadi in the East African Rift.</title>
        <authorList>
            <person name="Liolos K."/>
            <person name="Abt B."/>
            <person name="Scheuner C."/>
            <person name="Teshima H."/>
            <person name="Held B."/>
            <person name="Lapidus A."/>
            <person name="Nolan M."/>
            <person name="Lucas S."/>
            <person name="Deshpande S."/>
            <person name="Cheng J.F."/>
            <person name="Tapia R."/>
            <person name="Goodwin L.A."/>
            <person name="Pitluck S."/>
            <person name="Pagani I."/>
            <person name="Ivanova N."/>
            <person name="Mavromatis K."/>
            <person name="Mikhailova N."/>
            <person name="Huntemann M."/>
            <person name="Pati A."/>
            <person name="Chen A."/>
            <person name="Palaniappan K."/>
            <person name="Land M."/>
            <person name="Rohde M."/>
            <person name="Tindall B.J."/>
            <person name="Detter J.C."/>
            <person name="Goker M."/>
            <person name="Bristow J."/>
            <person name="Eisen J.A."/>
            <person name="Markowitz V."/>
            <person name="Hugenholtz P."/>
            <person name="Woyke T."/>
            <person name="Klenk H.P."/>
            <person name="Kyrpides N.C."/>
        </authorList>
    </citation>
    <scope>NUCLEOTIDE SEQUENCE</scope>
    <source>
        <strain evidence="10">ATCC 700263 / DSM 8902 / Z-7692</strain>
    </source>
</reference>
<dbReference type="GO" id="GO:0030001">
    <property type="term" value="P:metal ion transport"/>
    <property type="evidence" value="ECO:0007669"/>
    <property type="project" value="InterPro"/>
</dbReference>
<dbReference type="PANTHER" id="PTHR42953">
    <property type="entry name" value="HIGH-AFFINITY ZINC UPTAKE SYSTEM PROTEIN ZNUA-RELATED"/>
    <property type="match status" value="1"/>
</dbReference>
<keyword evidence="7" id="KW-0175">Coiled coil</keyword>
<keyword evidence="4" id="KW-0479">Metal-binding</keyword>
<evidence type="ECO:0000256" key="7">
    <source>
        <dbReference type="SAM" id="Coils"/>
    </source>
</evidence>
<dbReference type="PATRIC" id="fig|889378.3.peg.968"/>
<dbReference type="PRINTS" id="PR00691">
    <property type="entry name" value="ADHESINB"/>
</dbReference>
<dbReference type="GO" id="GO:0007155">
    <property type="term" value="P:cell adhesion"/>
    <property type="evidence" value="ECO:0007669"/>
    <property type="project" value="InterPro"/>
</dbReference>
<dbReference type="RefSeq" id="WP_014455049.1">
    <property type="nucleotide sequence ID" value="NC_017098.1"/>
</dbReference>
<name>H9UHR1_SPIAZ</name>
<keyword evidence="10" id="KW-1185">Reference proteome</keyword>
<dbReference type="eggNOG" id="COG0803">
    <property type="taxonomic scope" value="Bacteria"/>
</dbReference>
<dbReference type="Gene3D" id="3.40.50.1980">
    <property type="entry name" value="Nitrogenase molybdenum iron protein domain"/>
    <property type="match status" value="2"/>
</dbReference>
<dbReference type="PROSITE" id="PS51257">
    <property type="entry name" value="PROKAR_LIPOPROTEIN"/>
    <property type="match status" value="1"/>
</dbReference>
<evidence type="ECO:0000256" key="5">
    <source>
        <dbReference type="ARBA" id="ARBA00022729"/>
    </source>
</evidence>
<dbReference type="Proteomes" id="UP000007383">
    <property type="component" value="Chromosome"/>
</dbReference>
<keyword evidence="3 6" id="KW-0813">Transport</keyword>
<dbReference type="KEGG" id="sfc:Spiaf_0965"/>
<dbReference type="STRING" id="889378.Spiaf_0965"/>
<accession>H9UHR1</accession>
<proteinExistence type="inferred from homology"/>
<evidence type="ECO:0000256" key="2">
    <source>
        <dbReference type="ARBA" id="ARBA00011028"/>
    </source>
</evidence>
<dbReference type="Pfam" id="PF01297">
    <property type="entry name" value="ZnuA"/>
    <property type="match status" value="1"/>
</dbReference>
<dbReference type="HOGENOM" id="CLU_016838_1_1_12"/>
<comment type="subcellular location">
    <subcellularLocation>
        <location evidence="1">Cell envelope</location>
    </subcellularLocation>
</comment>
<evidence type="ECO:0000256" key="4">
    <source>
        <dbReference type="ARBA" id="ARBA00022723"/>
    </source>
</evidence>
<feature type="coiled-coil region" evidence="7">
    <location>
        <begin position="163"/>
        <end position="190"/>
    </location>
</feature>
<dbReference type="InterPro" id="IPR006127">
    <property type="entry name" value="ZnuA-like"/>
</dbReference>
<dbReference type="AlphaFoldDB" id="H9UHR1"/>
<dbReference type="GO" id="GO:0046872">
    <property type="term" value="F:metal ion binding"/>
    <property type="evidence" value="ECO:0007669"/>
    <property type="project" value="UniProtKB-KW"/>
</dbReference>
<keyword evidence="5 8" id="KW-0732">Signal</keyword>
<dbReference type="InterPro" id="IPR006128">
    <property type="entry name" value="Lipoprotein_PsaA-like"/>
</dbReference>
<dbReference type="PRINTS" id="PR00690">
    <property type="entry name" value="ADHESNFAMILY"/>
</dbReference>
<dbReference type="SUPFAM" id="SSF53807">
    <property type="entry name" value="Helical backbone' metal receptor"/>
    <property type="match status" value="1"/>
</dbReference>
<evidence type="ECO:0000256" key="8">
    <source>
        <dbReference type="SAM" id="SignalP"/>
    </source>
</evidence>
<evidence type="ECO:0000313" key="10">
    <source>
        <dbReference type="Proteomes" id="UP000007383"/>
    </source>
</evidence>
<feature type="chain" id="PRO_5003623376" evidence="8">
    <location>
        <begin position="21"/>
        <end position="305"/>
    </location>
</feature>
<evidence type="ECO:0000256" key="3">
    <source>
        <dbReference type="ARBA" id="ARBA00022448"/>
    </source>
</evidence>
<gene>
    <name evidence="9" type="ordered locus">Spiaf_0965</name>
</gene>
<dbReference type="PANTHER" id="PTHR42953:SF1">
    <property type="entry name" value="METAL-BINDING PROTEIN HI_0362-RELATED"/>
    <property type="match status" value="1"/>
</dbReference>
<protein>
    <submittedName>
        <fullName evidence="9">ABC-type metal ion transport system, periplasmic component/surface adhesin</fullName>
    </submittedName>
</protein>
<feature type="signal peptide" evidence="8">
    <location>
        <begin position="1"/>
        <end position="20"/>
    </location>
</feature>
<dbReference type="GO" id="GO:0030313">
    <property type="term" value="C:cell envelope"/>
    <property type="evidence" value="ECO:0007669"/>
    <property type="project" value="UniProtKB-SubCell"/>
</dbReference>
<dbReference type="InterPro" id="IPR050492">
    <property type="entry name" value="Bact_metal-bind_prot9"/>
</dbReference>
<comment type="similarity">
    <text evidence="2 6">Belongs to the bacterial solute-binding protein 9 family.</text>
</comment>